<dbReference type="GO" id="GO:0006487">
    <property type="term" value="P:protein N-linked glycosylation"/>
    <property type="evidence" value="ECO:0007669"/>
    <property type="project" value="TreeGrafter"/>
</dbReference>
<dbReference type="SFLD" id="SFLDG01143">
    <property type="entry name" value="C2.B.3:_Phosphomannomutase_Lik"/>
    <property type="match status" value="1"/>
</dbReference>
<dbReference type="InterPro" id="IPR043169">
    <property type="entry name" value="PMM_cap"/>
</dbReference>
<keyword evidence="8 12" id="KW-0460">Magnesium</keyword>
<dbReference type="Pfam" id="PF03332">
    <property type="entry name" value="PMM"/>
    <property type="match status" value="1"/>
</dbReference>
<evidence type="ECO:0000256" key="1">
    <source>
        <dbReference type="ARBA" id="ARBA00004496"/>
    </source>
</evidence>
<sequence length="254" mass="29325">MERISKMGKNILCLFDVDGTLTKARRPIDNEIHDFLQEKLKPVSKLGLVSGSDFKKVAEQMGGDNVIHEFDYVFPENGLVQFKHGKEVGRQNIQKHVGEEKLQQFINYVLYYLSTITLPVKRGTFVEFRAGMLNISPVGRSCSQEERDAFEQYDKQHEIRKSMIDNLKKQFPDISFTYSIGGQISFDVFPTGWDKSYCLQYLENEGFDEIYFFGDKTDQGGNDHEIYIDKRVTGKKVSGPYDTIKQLEELIDMK</sequence>
<dbReference type="FunFam" id="3.30.1240.20:FF:000001">
    <property type="entry name" value="Phosphomannomutase"/>
    <property type="match status" value="1"/>
</dbReference>
<comment type="function">
    <text evidence="13">Involved in the synthesis of the GDP-mannose and dolichol-phosphate-mannose required for a number of critical mannosyl transfer reactions.</text>
</comment>
<dbReference type="GO" id="GO:0046872">
    <property type="term" value="F:metal ion binding"/>
    <property type="evidence" value="ECO:0007669"/>
    <property type="project" value="UniProtKB-KW"/>
</dbReference>
<dbReference type="AlphaFoldDB" id="A0A9P0LH57"/>
<dbReference type="SFLD" id="SFLDG01140">
    <property type="entry name" value="C2.B:_Phosphomannomutase_and_P"/>
    <property type="match status" value="1"/>
</dbReference>
<evidence type="ECO:0000256" key="8">
    <source>
        <dbReference type="ARBA" id="ARBA00022842"/>
    </source>
</evidence>
<evidence type="ECO:0000256" key="12">
    <source>
        <dbReference type="PIRSR" id="PIRSR605002-3"/>
    </source>
</evidence>
<comment type="pathway">
    <text evidence="2 13">Nucleotide-sugar biosynthesis; GDP-alpha-D-mannose biosynthesis; alpha-D-mannose 1-phosphate from D-fructose 6-phosphate: step 2/2.</text>
</comment>
<feature type="active site" description="Proton donor/acceptor" evidence="10">
    <location>
        <position position="18"/>
    </location>
</feature>
<protein>
    <recommendedName>
        <fullName evidence="5 13">Phosphomannomutase</fullName>
        <ecNumber evidence="5 13">5.4.2.8</ecNumber>
    </recommendedName>
</protein>
<feature type="binding site" evidence="12">
    <location>
        <position position="16"/>
    </location>
    <ligand>
        <name>Mg(2+)</name>
        <dbReference type="ChEBI" id="CHEBI:18420"/>
        <label>1</label>
    </ligand>
</feature>
<feature type="binding site" evidence="11">
    <location>
        <position position="147"/>
    </location>
    <ligand>
        <name>alpha-D-mannose 1-phosphate</name>
        <dbReference type="ChEBI" id="CHEBI:58409"/>
    </ligand>
</feature>
<dbReference type="GO" id="GO:0004615">
    <property type="term" value="F:phosphomannomutase activity"/>
    <property type="evidence" value="ECO:0007669"/>
    <property type="project" value="UniProtKB-EC"/>
</dbReference>
<reference evidence="14" key="1">
    <citation type="submission" date="2022-03" db="EMBL/GenBank/DDBJ databases">
        <authorList>
            <person name="Sayadi A."/>
        </authorList>
    </citation>
    <scope>NUCLEOTIDE SEQUENCE</scope>
</reference>
<dbReference type="PANTHER" id="PTHR10466:SF0">
    <property type="entry name" value="PHOSPHOMANNOMUTASE"/>
    <property type="match status" value="1"/>
</dbReference>
<dbReference type="GO" id="GO:0009298">
    <property type="term" value="P:GDP-mannose biosynthetic process"/>
    <property type="evidence" value="ECO:0007669"/>
    <property type="project" value="InterPro"/>
</dbReference>
<dbReference type="InterPro" id="IPR023214">
    <property type="entry name" value="HAD_sf"/>
</dbReference>
<keyword evidence="6 13" id="KW-0963">Cytoplasm</keyword>
<accession>A0A9P0LH57</accession>
<feature type="binding site" evidence="11">
    <location>
        <position position="185"/>
    </location>
    <ligand>
        <name>alpha-D-mannose 1-phosphate</name>
        <dbReference type="ChEBI" id="CHEBI:58409"/>
    </ligand>
</feature>
<evidence type="ECO:0000256" key="7">
    <source>
        <dbReference type="ARBA" id="ARBA00022723"/>
    </source>
</evidence>
<dbReference type="GO" id="GO:0006013">
    <property type="term" value="P:mannose metabolic process"/>
    <property type="evidence" value="ECO:0007669"/>
    <property type="project" value="TreeGrafter"/>
</dbReference>
<name>A0A9P0LH57_ACAOB</name>
<keyword evidence="7 12" id="KW-0479">Metal-binding</keyword>
<evidence type="ECO:0000256" key="4">
    <source>
        <dbReference type="ARBA" id="ARBA00011738"/>
    </source>
</evidence>
<dbReference type="InterPro" id="IPR006379">
    <property type="entry name" value="HAD-SF_hydro_IIB"/>
</dbReference>
<feature type="binding site" evidence="11">
    <location>
        <position position="129"/>
    </location>
    <ligand>
        <name>alpha-D-mannose 1-phosphate</name>
        <dbReference type="ChEBI" id="CHEBI:58409"/>
    </ligand>
</feature>
<keyword evidence="15" id="KW-1185">Reference proteome</keyword>
<dbReference type="Gene3D" id="3.40.50.1000">
    <property type="entry name" value="HAD superfamily/HAD-like"/>
    <property type="match status" value="1"/>
</dbReference>
<evidence type="ECO:0000313" key="14">
    <source>
        <dbReference type="EMBL" id="CAH1992229.1"/>
    </source>
</evidence>
<keyword evidence="9 13" id="KW-0413">Isomerase</keyword>
<evidence type="ECO:0000256" key="5">
    <source>
        <dbReference type="ARBA" id="ARBA00012730"/>
    </source>
</evidence>
<comment type="subunit">
    <text evidence="4 13">Homodimer.</text>
</comment>
<evidence type="ECO:0000256" key="10">
    <source>
        <dbReference type="PIRSR" id="PIRSR605002-1"/>
    </source>
</evidence>
<comment type="cofactor">
    <cofactor evidence="12">
        <name>Mg(2+)</name>
        <dbReference type="ChEBI" id="CHEBI:18420"/>
    </cofactor>
</comment>
<feature type="binding site" evidence="12">
    <location>
        <position position="229"/>
    </location>
    <ligand>
        <name>Mg(2+)</name>
        <dbReference type="ChEBI" id="CHEBI:18420"/>
        <label>1</label>
    </ligand>
</feature>
<evidence type="ECO:0000256" key="3">
    <source>
        <dbReference type="ARBA" id="ARBA00009736"/>
    </source>
</evidence>
<organism evidence="14 15">
    <name type="scientific">Acanthoscelides obtectus</name>
    <name type="common">Bean weevil</name>
    <name type="synonym">Bruchus obtectus</name>
    <dbReference type="NCBI Taxonomy" id="200917"/>
    <lineage>
        <taxon>Eukaryota</taxon>
        <taxon>Metazoa</taxon>
        <taxon>Ecdysozoa</taxon>
        <taxon>Arthropoda</taxon>
        <taxon>Hexapoda</taxon>
        <taxon>Insecta</taxon>
        <taxon>Pterygota</taxon>
        <taxon>Neoptera</taxon>
        <taxon>Endopterygota</taxon>
        <taxon>Coleoptera</taxon>
        <taxon>Polyphaga</taxon>
        <taxon>Cucujiformia</taxon>
        <taxon>Chrysomeloidea</taxon>
        <taxon>Chrysomelidae</taxon>
        <taxon>Bruchinae</taxon>
        <taxon>Bruchini</taxon>
        <taxon>Acanthoscelides</taxon>
    </lineage>
</organism>
<dbReference type="SFLD" id="SFLDF00445">
    <property type="entry name" value="alpha-phosphomannomutase"/>
    <property type="match status" value="1"/>
</dbReference>
<dbReference type="InterPro" id="IPR036412">
    <property type="entry name" value="HAD-like_sf"/>
</dbReference>
<dbReference type="InterPro" id="IPR005002">
    <property type="entry name" value="PMM"/>
</dbReference>
<dbReference type="SUPFAM" id="SSF56784">
    <property type="entry name" value="HAD-like"/>
    <property type="match status" value="1"/>
</dbReference>
<comment type="caution">
    <text evidence="14">The sequence shown here is derived from an EMBL/GenBank/DDBJ whole genome shotgun (WGS) entry which is preliminary data.</text>
</comment>
<evidence type="ECO:0000256" key="9">
    <source>
        <dbReference type="ARBA" id="ARBA00023235"/>
    </source>
</evidence>
<evidence type="ECO:0000313" key="15">
    <source>
        <dbReference type="Proteomes" id="UP001152888"/>
    </source>
</evidence>
<evidence type="ECO:0000256" key="13">
    <source>
        <dbReference type="RuleBase" id="RU361118"/>
    </source>
</evidence>
<comment type="catalytic activity">
    <reaction evidence="13">
        <text>alpha-D-mannose 1-phosphate = D-mannose 6-phosphate</text>
        <dbReference type="Rhea" id="RHEA:11140"/>
        <dbReference type="ChEBI" id="CHEBI:58409"/>
        <dbReference type="ChEBI" id="CHEBI:58735"/>
        <dbReference type="EC" id="5.4.2.8"/>
    </reaction>
</comment>
<dbReference type="NCBIfam" id="TIGR01484">
    <property type="entry name" value="HAD-SF-IIB"/>
    <property type="match status" value="1"/>
</dbReference>
<comment type="similarity">
    <text evidence="3 13">Belongs to the eukaryotic PMM family.</text>
</comment>
<feature type="binding site" evidence="11">
    <location>
        <position position="187"/>
    </location>
    <ligand>
        <name>alpha-D-mannose 1-phosphate</name>
        <dbReference type="ChEBI" id="CHEBI:58409"/>
    </ligand>
</feature>
<dbReference type="GO" id="GO:0005829">
    <property type="term" value="C:cytosol"/>
    <property type="evidence" value="ECO:0007669"/>
    <property type="project" value="TreeGrafter"/>
</dbReference>
<dbReference type="Gene3D" id="3.30.1240.20">
    <property type="match status" value="1"/>
</dbReference>
<feature type="binding site" evidence="12">
    <location>
        <position position="227"/>
    </location>
    <ligand>
        <name>Mg(2+)</name>
        <dbReference type="ChEBI" id="CHEBI:18420"/>
        <label>1</label>
    </ligand>
</feature>
<evidence type="ECO:0000256" key="2">
    <source>
        <dbReference type="ARBA" id="ARBA00004699"/>
    </source>
</evidence>
<feature type="binding site" evidence="11">
    <location>
        <position position="25"/>
    </location>
    <ligand>
        <name>alpha-D-mannose 1-phosphate</name>
        <dbReference type="ChEBI" id="CHEBI:58409"/>
    </ligand>
</feature>
<dbReference type="OrthoDB" id="10012954at2759"/>
<feature type="active site" description="Nucleophile" evidence="10">
    <location>
        <position position="16"/>
    </location>
</feature>
<gene>
    <name evidence="14" type="ORF">ACAOBT_LOCUS20737</name>
</gene>
<comment type="subcellular location">
    <subcellularLocation>
        <location evidence="1 13">Cytoplasm</location>
    </subcellularLocation>
</comment>
<dbReference type="CDD" id="cd02585">
    <property type="entry name" value="HAD_PMM"/>
    <property type="match status" value="1"/>
</dbReference>
<evidence type="ECO:0000256" key="6">
    <source>
        <dbReference type="ARBA" id="ARBA00022490"/>
    </source>
</evidence>
<dbReference type="PANTHER" id="PTHR10466">
    <property type="entry name" value="PHOSPHOMANNOMUTASE"/>
    <property type="match status" value="1"/>
</dbReference>
<feature type="binding site" evidence="12">
    <location>
        <position position="18"/>
    </location>
    <ligand>
        <name>Mg(2+)</name>
        <dbReference type="ChEBI" id="CHEBI:18420"/>
        <label>1</label>
    </ligand>
</feature>
<dbReference type="EC" id="5.4.2.8" evidence="5 13"/>
<feature type="binding site" evidence="12">
    <location>
        <position position="215"/>
    </location>
    <ligand>
        <name>Mg(2+)</name>
        <dbReference type="ChEBI" id="CHEBI:18420"/>
        <label>1</label>
    </ligand>
</feature>
<dbReference type="EMBL" id="CAKOFQ010007137">
    <property type="protein sequence ID" value="CAH1992229.1"/>
    <property type="molecule type" value="Genomic_DNA"/>
</dbReference>
<dbReference type="SFLD" id="SFLDS00003">
    <property type="entry name" value="Haloacid_Dehalogenase"/>
    <property type="match status" value="1"/>
</dbReference>
<dbReference type="Proteomes" id="UP001152888">
    <property type="component" value="Unassembled WGS sequence"/>
</dbReference>
<feature type="binding site" evidence="11">
    <location>
        <position position="140"/>
    </location>
    <ligand>
        <name>alpha-D-mannose 1-phosphate</name>
        <dbReference type="ChEBI" id="CHEBI:58409"/>
    </ligand>
</feature>
<evidence type="ECO:0000256" key="11">
    <source>
        <dbReference type="PIRSR" id="PIRSR605002-2"/>
    </source>
</evidence>
<proteinExistence type="inferred from homology"/>